<proteinExistence type="inferred from homology"/>
<organism evidence="3 4">
    <name type="scientific">Novosphingobium malaysiense</name>
    <dbReference type="NCBI Taxonomy" id="1348853"/>
    <lineage>
        <taxon>Bacteria</taxon>
        <taxon>Pseudomonadati</taxon>
        <taxon>Pseudomonadota</taxon>
        <taxon>Alphaproteobacteria</taxon>
        <taxon>Sphingomonadales</taxon>
        <taxon>Sphingomonadaceae</taxon>
        <taxon>Novosphingobium</taxon>
    </lineage>
</organism>
<dbReference type="Gene3D" id="3.10.450.50">
    <property type="match status" value="1"/>
</dbReference>
<dbReference type="EMBL" id="JTDI01000001">
    <property type="protein sequence ID" value="KHK92937.1"/>
    <property type="molecule type" value="Genomic_DNA"/>
</dbReference>
<sequence length="174" mass="20657">MSNDRPVSLELHHEVEQFLYSEARLLDGHGMREWLDTMVDPAVRYQVVVHEERFRRDRRPAESGTLFIYDDNFDVLSMRVRQFESGLQTMLDPLQRLRRVVANVSAFHGEQEGQLRVLSYGIVSRFRRLYEHEQVVFGREDTLHRDEAGALRLLARRVDLDERVSRNKNLLFFL</sequence>
<reference evidence="3" key="1">
    <citation type="submission" date="2014-10" db="EMBL/GenBank/DDBJ databases">
        <title>Genome sequence of Novosphingobium malaysiense MUSC 273(T).</title>
        <authorList>
            <person name="Lee L.-H."/>
        </authorList>
    </citation>
    <scope>NUCLEOTIDE SEQUENCE [LARGE SCALE GENOMIC DNA]</scope>
    <source>
        <strain evidence="3">MUSC 273</strain>
    </source>
</reference>
<dbReference type="InterPro" id="IPR032710">
    <property type="entry name" value="NTF2-like_dom_sf"/>
</dbReference>
<comment type="similarity">
    <text evidence="1">Belongs to the bacterial ring-hydroxylating dioxygenase beta subunit family.</text>
</comment>
<name>A0A0B1ZUY4_9SPHN</name>
<dbReference type="Proteomes" id="UP000031057">
    <property type="component" value="Unassembled WGS sequence"/>
</dbReference>
<dbReference type="PANTHER" id="PTHR41534">
    <property type="entry name" value="BLR3401 PROTEIN"/>
    <property type="match status" value="1"/>
</dbReference>
<evidence type="ECO:0000256" key="1">
    <source>
        <dbReference type="ARBA" id="ARBA00009570"/>
    </source>
</evidence>
<gene>
    <name evidence="3" type="ORF">LK12_00660</name>
</gene>
<dbReference type="GO" id="GO:0016491">
    <property type="term" value="F:oxidoreductase activity"/>
    <property type="evidence" value="ECO:0007669"/>
    <property type="project" value="UniProtKB-KW"/>
</dbReference>
<dbReference type="STRING" id="1348853.LK12_00660"/>
<evidence type="ECO:0000313" key="4">
    <source>
        <dbReference type="Proteomes" id="UP000031057"/>
    </source>
</evidence>
<dbReference type="OrthoDB" id="7446267at2"/>
<evidence type="ECO:0000256" key="2">
    <source>
        <dbReference type="ARBA" id="ARBA00023002"/>
    </source>
</evidence>
<keyword evidence="2" id="KW-0560">Oxidoreductase</keyword>
<dbReference type="Pfam" id="PF00866">
    <property type="entry name" value="Ring_hydroxyl_B"/>
    <property type="match status" value="1"/>
</dbReference>
<dbReference type="InterPro" id="IPR000391">
    <property type="entry name" value="Rng_hydr_dOase-bsu"/>
</dbReference>
<dbReference type="PANTHER" id="PTHR41534:SF2">
    <property type="entry name" value="3-PHENYLPROPIONATE_CINNAMIC ACID DIOXYGENASE SUBUNIT BETA"/>
    <property type="match status" value="1"/>
</dbReference>
<accession>A0A0B1ZUY4</accession>
<dbReference type="RefSeq" id="WP_039278130.1">
    <property type="nucleotide sequence ID" value="NZ_JTDI01000001.1"/>
</dbReference>
<evidence type="ECO:0008006" key="5">
    <source>
        <dbReference type="Google" id="ProtNLM"/>
    </source>
</evidence>
<dbReference type="AlphaFoldDB" id="A0A0B1ZUY4"/>
<dbReference type="SUPFAM" id="SSF54427">
    <property type="entry name" value="NTF2-like"/>
    <property type="match status" value="1"/>
</dbReference>
<protein>
    <recommendedName>
        <fullName evidence="5">Aromatic-ring-hydroxylating dioxygenase</fullName>
    </recommendedName>
</protein>
<evidence type="ECO:0000313" key="3">
    <source>
        <dbReference type="EMBL" id="KHK92937.1"/>
    </source>
</evidence>
<dbReference type="GO" id="GO:0019380">
    <property type="term" value="P:3-phenylpropionate catabolic process"/>
    <property type="evidence" value="ECO:0007669"/>
    <property type="project" value="TreeGrafter"/>
</dbReference>
<comment type="caution">
    <text evidence="3">The sequence shown here is derived from an EMBL/GenBank/DDBJ whole genome shotgun (WGS) entry which is preliminary data.</text>
</comment>
<keyword evidence="4" id="KW-1185">Reference proteome</keyword>